<dbReference type="EMBL" id="RQGP01000019">
    <property type="protein sequence ID" value="TGL92363.1"/>
    <property type="molecule type" value="Genomic_DNA"/>
</dbReference>
<dbReference type="OrthoDB" id="330286at2"/>
<name>A0A4Z1AFM3_9LEPT</name>
<protein>
    <recommendedName>
        <fullName evidence="3">Carboxypeptidase regulatory-like domain-containing protein</fullName>
    </recommendedName>
</protein>
<dbReference type="AlphaFoldDB" id="A0A4Z1AFM3"/>
<evidence type="ECO:0008006" key="3">
    <source>
        <dbReference type="Google" id="ProtNLM"/>
    </source>
</evidence>
<keyword evidence="2" id="KW-1185">Reference proteome</keyword>
<reference evidence="1" key="1">
    <citation type="journal article" date="2019" name="PLoS Negl. Trop. Dis.">
        <title>Revisiting the worldwide diversity of Leptospira species in the environment.</title>
        <authorList>
            <person name="Vincent A.T."/>
            <person name="Schiettekatte O."/>
            <person name="Bourhy P."/>
            <person name="Veyrier F.J."/>
            <person name="Picardeau M."/>
        </authorList>
    </citation>
    <scope>NUCLEOTIDE SEQUENCE [LARGE SCALE GENOMIC DNA]</scope>
    <source>
        <strain evidence="1">201702422</strain>
    </source>
</reference>
<evidence type="ECO:0000313" key="1">
    <source>
        <dbReference type="EMBL" id="TGL92363.1"/>
    </source>
</evidence>
<sequence>MPLKKTIGLLVFSISFFQNCYFNPIVNGILNPVEEKNDNSFLSLLGLGPGVSDLKITGQIRNQYGTALANLVLAPSPISPQSKSILPPYTTDSGGRFYLPFQSGRISFVVSQNDSPLFTLSLDVLDPTSITAEISGTSELFEISNLGTMNGSESPSFFELVRVFTLEGESEVNIHNVNLGKAPNAIFLEFNEAPADVEPGNLSWAQNSVIISPAIGTGYLPSSIFGNQIPLMAIGEFTYSNVYTIDFTSNIKSASGNSLTPRRIKFCYSLPEACAY</sequence>
<proteinExistence type="predicted"/>
<accession>A0A4Z1AFM3</accession>
<dbReference type="Proteomes" id="UP000298263">
    <property type="component" value="Unassembled WGS sequence"/>
</dbReference>
<organism evidence="1 2">
    <name type="scientific">Leptospira congkakensis</name>
    <dbReference type="NCBI Taxonomy" id="2484932"/>
    <lineage>
        <taxon>Bacteria</taxon>
        <taxon>Pseudomonadati</taxon>
        <taxon>Spirochaetota</taxon>
        <taxon>Spirochaetia</taxon>
        <taxon>Leptospirales</taxon>
        <taxon>Leptospiraceae</taxon>
        <taxon>Leptospira</taxon>
    </lineage>
</organism>
<comment type="caution">
    <text evidence="1">The sequence shown here is derived from an EMBL/GenBank/DDBJ whole genome shotgun (WGS) entry which is preliminary data.</text>
</comment>
<gene>
    <name evidence="1" type="ORF">EHQ69_08470</name>
</gene>
<evidence type="ECO:0000313" key="2">
    <source>
        <dbReference type="Proteomes" id="UP000298263"/>
    </source>
</evidence>